<accession>A0A836BU65</accession>
<comment type="caution">
    <text evidence="3">The sequence shown here is derived from an EMBL/GenBank/DDBJ whole genome shotgun (WGS) entry which is preliminary data.</text>
</comment>
<reference evidence="3" key="1">
    <citation type="journal article" date="2020" name="bioRxiv">
        <title>Comparative genomics of Chlamydomonas.</title>
        <authorList>
            <person name="Craig R.J."/>
            <person name="Hasan A.R."/>
            <person name="Ness R.W."/>
            <person name="Keightley P.D."/>
        </authorList>
    </citation>
    <scope>NUCLEOTIDE SEQUENCE</scope>
    <source>
        <strain evidence="3">CCAP 11/70</strain>
    </source>
</reference>
<organism evidence="3 4">
    <name type="scientific">Edaphochlamys debaryana</name>
    <dbReference type="NCBI Taxonomy" id="47281"/>
    <lineage>
        <taxon>Eukaryota</taxon>
        <taxon>Viridiplantae</taxon>
        <taxon>Chlorophyta</taxon>
        <taxon>core chlorophytes</taxon>
        <taxon>Chlorophyceae</taxon>
        <taxon>CS clade</taxon>
        <taxon>Chlamydomonadales</taxon>
        <taxon>Chlamydomonadales incertae sedis</taxon>
        <taxon>Edaphochlamys</taxon>
    </lineage>
</organism>
<dbReference type="Proteomes" id="UP000612055">
    <property type="component" value="Unassembled WGS sequence"/>
</dbReference>
<evidence type="ECO:0000313" key="4">
    <source>
        <dbReference type="Proteomes" id="UP000612055"/>
    </source>
</evidence>
<feature type="coiled-coil region" evidence="1">
    <location>
        <begin position="89"/>
        <end position="116"/>
    </location>
</feature>
<gene>
    <name evidence="3" type="ORF">HYH03_012326</name>
</gene>
<sequence>MGPGRWVVAWMEAGVQGAVEGAIHLAEAGAAAMAAGASRQRCGGSYLQLLQLQRSVAATASHTLSTAAASAPAPAESEAEVRARFKRLLREAFADITDLRGRLEAMEAAAEAAASAEAAGEALVVPLEGFAVRPYSRALADGLRLRCRAQVSGFVDVPAVPLMQAEGAPSGSASGAAHGAADASWGGLAAEAGVLTAPRVVLRLQSLWSLPTAEAADAVGGGHGGAANGSARAAEEAGADVDPVGRSGGGAGASALEGGAGSARRRRPAQGPGSGAEAEAEERKAAAHLQLATRPGSGGQVLEVDKLLLKAEVHPRLRLLLAARGALENCGKNLNPFAVGSGQPRGLSAPMRTGHDLGALAEGGAGAGAAATAGDMSLAAGAFVSDGGSRVTTSGQLSMHRSRRLALSGVWAASGPAAGAAAGAGDVCVQSGFVAAAQIGDRLNAAAWLGGAAVRPHSVPHGPGAEDDCGPFGPWADATPVDGSAPGGPGWRQRRLGLRLASLPDETTGRSYALCAAFRGRQRGLGAGGSSEEQGGGKVGAGADAQGAQGLGGGLLVAEASAALPVAHGVLVSPGLLMLKRGGRRPALGACVQTTWSF</sequence>
<dbReference type="OrthoDB" id="552683at2759"/>
<keyword evidence="1" id="KW-0175">Coiled coil</keyword>
<dbReference type="EMBL" id="JAEHOE010000076">
    <property type="protein sequence ID" value="KAG2489100.1"/>
    <property type="molecule type" value="Genomic_DNA"/>
</dbReference>
<name>A0A836BU65_9CHLO</name>
<dbReference type="AlphaFoldDB" id="A0A836BU65"/>
<feature type="region of interest" description="Disordered" evidence="2">
    <location>
        <begin position="221"/>
        <end position="286"/>
    </location>
</feature>
<evidence type="ECO:0000256" key="2">
    <source>
        <dbReference type="SAM" id="MobiDB-lite"/>
    </source>
</evidence>
<evidence type="ECO:0000256" key="1">
    <source>
        <dbReference type="SAM" id="Coils"/>
    </source>
</evidence>
<keyword evidence="4" id="KW-1185">Reference proteome</keyword>
<protein>
    <submittedName>
        <fullName evidence="3">Uncharacterized protein</fullName>
    </submittedName>
</protein>
<proteinExistence type="predicted"/>
<evidence type="ECO:0000313" key="3">
    <source>
        <dbReference type="EMBL" id="KAG2489100.1"/>
    </source>
</evidence>